<dbReference type="Proteomes" id="UP000324222">
    <property type="component" value="Unassembled WGS sequence"/>
</dbReference>
<gene>
    <name evidence="1" type="ORF">E2C01_085595</name>
</gene>
<name>A0A5B7J1F5_PORTR</name>
<dbReference type="AlphaFoldDB" id="A0A5B7J1F5"/>
<proteinExistence type="predicted"/>
<evidence type="ECO:0000313" key="2">
    <source>
        <dbReference type="Proteomes" id="UP000324222"/>
    </source>
</evidence>
<keyword evidence="2" id="KW-1185">Reference proteome</keyword>
<dbReference type="EMBL" id="VSRR010084952">
    <property type="protein sequence ID" value="MPC90600.1"/>
    <property type="molecule type" value="Genomic_DNA"/>
</dbReference>
<organism evidence="1 2">
    <name type="scientific">Portunus trituberculatus</name>
    <name type="common">Swimming crab</name>
    <name type="synonym">Neptunus trituberculatus</name>
    <dbReference type="NCBI Taxonomy" id="210409"/>
    <lineage>
        <taxon>Eukaryota</taxon>
        <taxon>Metazoa</taxon>
        <taxon>Ecdysozoa</taxon>
        <taxon>Arthropoda</taxon>
        <taxon>Crustacea</taxon>
        <taxon>Multicrustacea</taxon>
        <taxon>Malacostraca</taxon>
        <taxon>Eumalacostraca</taxon>
        <taxon>Eucarida</taxon>
        <taxon>Decapoda</taxon>
        <taxon>Pleocyemata</taxon>
        <taxon>Brachyura</taxon>
        <taxon>Eubrachyura</taxon>
        <taxon>Portunoidea</taxon>
        <taxon>Portunidae</taxon>
        <taxon>Portuninae</taxon>
        <taxon>Portunus</taxon>
    </lineage>
</organism>
<comment type="caution">
    <text evidence="1">The sequence shown here is derived from an EMBL/GenBank/DDBJ whole genome shotgun (WGS) entry which is preliminary data.</text>
</comment>
<accession>A0A5B7J1F5</accession>
<reference evidence="1 2" key="1">
    <citation type="submission" date="2019-05" db="EMBL/GenBank/DDBJ databases">
        <title>Another draft genome of Portunus trituberculatus and its Hox gene families provides insights of decapod evolution.</title>
        <authorList>
            <person name="Jeong J.-H."/>
            <person name="Song I."/>
            <person name="Kim S."/>
            <person name="Choi T."/>
            <person name="Kim D."/>
            <person name="Ryu S."/>
            <person name="Kim W."/>
        </authorList>
    </citation>
    <scope>NUCLEOTIDE SEQUENCE [LARGE SCALE GENOMIC DNA]</scope>
    <source>
        <tissue evidence="1">Muscle</tissue>
    </source>
</reference>
<evidence type="ECO:0000313" key="1">
    <source>
        <dbReference type="EMBL" id="MPC90600.1"/>
    </source>
</evidence>
<sequence length="71" mass="8133">MSKKSNITGKYRVVQVRERMPRYAGHAISHSLLSSLFAAQVPEDQERKGTVERICIADEAARRGRHPRETR</sequence>
<protein>
    <submittedName>
        <fullName evidence="1">Uncharacterized protein</fullName>
    </submittedName>
</protein>